<dbReference type="FunFam" id="2.40.290.10:FF:000002">
    <property type="entry name" value="Spen family transcriptional repressor"/>
    <property type="match status" value="1"/>
</dbReference>
<keyword evidence="10" id="KW-0010">Activator</keyword>
<feature type="compositionally biased region" description="Low complexity" evidence="17">
    <location>
        <begin position="3106"/>
        <end position="3119"/>
    </location>
</feature>
<dbReference type="SMART" id="SM00360">
    <property type="entry name" value="RRM"/>
    <property type="match status" value="4"/>
</dbReference>
<feature type="compositionally biased region" description="Gly residues" evidence="17">
    <location>
        <begin position="277"/>
        <end position="290"/>
    </location>
</feature>
<feature type="compositionally biased region" description="Polar residues" evidence="17">
    <location>
        <begin position="2167"/>
        <end position="2186"/>
    </location>
</feature>
<feature type="region of interest" description="Disordered" evidence="17">
    <location>
        <begin position="2128"/>
        <end position="2414"/>
    </location>
</feature>
<feature type="region of interest" description="Disordered" evidence="17">
    <location>
        <begin position="3050"/>
        <end position="3166"/>
    </location>
</feature>
<feature type="compositionally biased region" description="Low complexity" evidence="17">
    <location>
        <begin position="813"/>
        <end position="835"/>
    </location>
</feature>
<evidence type="ECO:0000256" key="5">
    <source>
        <dbReference type="ARBA" id="ARBA00022884"/>
    </source>
</evidence>
<feature type="compositionally biased region" description="Low complexity" evidence="17">
    <location>
        <begin position="194"/>
        <end position="213"/>
    </location>
</feature>
<feature type="region of interest" description="Disordered" evidence="17">
    <location>
        <begin position="4116"/>
        <end position="4185"/>
    </location>
</feature>
<feature type="region of interest" description="Disordered" evidence="17">
    <location>
        <begin position="1527"/>
        <end position="1969"/>
    </location>
</feature>
<evidence type="ECO:0000313" key="20">
    <source>
        <dbReference type="RefSeq" id="XP_028130590.1"/>
    </source>
</evidence>
<feature type="compositionally biased region" description="Basic and acidic residues" evidence="17">
    <location>
        <begin position="1412"/>
        <end position="1429"/>
    </location>
</feature>
<dbReference type="SUPFAM" id="SSF100939">
    <property type="entry name" value="SPOC domain-like"/>
    <property type="match status" value="1"/>
</dbReference>
<keyword evidence="9" id="KW-0238">DNA-binding</keyword>
<feature type="compositionally biased region" description="Polar residues" evidence="17">
    <location>
        <begin position="3055"/>
        <end position="3073"/>
    </location>
</feature>
<feature type="region of interest" description="Disordered" evidence="17">
    <location>
        <begin position="2663"/>
        <end position="2779"/>
    </location>
</feature>
<feature type="compositionally biased region" description="Polar residues" evidence="17">
    <location>
        <begin position="2402"/>
        <end position="2411"/>
    </location>
</feature>
<evidence type="ECO:0000256" key="16">
    <source>
        <dbReference type="PROSITE-ProRule" id="PRU00176"/>
    </source>
</evidence>
<feature type="region of interest" description="Disordered" evidence="17">
    <location>
        <begin position="1993"/>
        <end position="2069"/>
    </location>
</feature>
<feature type="compositionally biased region" description="Basic and acidic residues" evidence="17">
    <location>
        <begin position="2693"/>
        <end position="2707"/>
    </location>
</feature>
<evidence type="ECO:0000256" key="17">
    <source>
        <dbReference type="SAM" id="MobiDB-lite"/>
    </source>
</evidence>
<feature type="compositionally biased region" description="Basic and acidic residues" evidence="17">
    <location>
        <begin position="1699"/>
        <end position="1762"/>
    </location>
</feature>
<feature type="region of interest" description="Disordered" evidence="17">
    <location>
        <begin position="2611"/>
        <end position="2630"/>
    </location>
</feature>
<feature type="compositionally biased region" description="Basic residues" evidence="17">
    <location>
        <begin position="2485"/>
        <end position="2497"/>
    </location>
</feature>
<feature type="compositionally biased region" description="Polar residues" evidence="17">
    <location>
        <begin position="3643"/>
        <end position="3670"/>
    </location>
</feature>
<dbReference type="Pfam" id="PF07744">
    <property type="entry name" value="SPOC"/>
    <property type="match status" value="1"/>
</dbReference>
<dbReference type="SUPFAM" id="SSF54928">
    <property type="entry name" value="RNA-binding domain, RBD"/>
    <property type="match status" value="3"/>
</dbReference>
<feature type="compositionally biased region" description="Basic and acidic residues" evidence="17">
    <location>
        <begin position="1436"/>
        <end position="1507"/>
    </location>
</feature>
<feature type="region of interest" description="Disordered" evidence="17">
    <location>
        <begin position="1345"/>
        <end position="1380"/>
    </location>
</feature>
<evidence type="ECO:0000256" key="11">
    <source>
        <dbReference type="ARBA" id="ARBA00023163"/>
    </source>
</evidence>
<evidence type="ECO:0000256" key="3">
    <source>
        <dbReference type="ARBA" id="ARBA00022481"/>
    </source>
</evidence>
<feature type="compositionally biased region" description="Basic and acidic residues" evidence="17">
    <location>
        <begin position="1527"/>
        <end position="1689"/>
    </location>
</feature>
<feature type="compositionally biased region" description="Polar residues" evidence="17">
    <location>
        <begin position="836"/>
        <end position="852"/>
    </location>
</feature>
<reference evidence="20" key="1">
    <citation type="submission" date="2025-08" db="UniProtKB">
        <authorList>
            <consortium name="RefSeq"/>
        </authorList>
    </citation>
    <scope>IDENTIFICATION</scope>
    <source>
        <tissue evidence="20">Whole insect</tissue>
    </source>
</reference>
<dbReference type="CDD" id="cd12350">
    <property type="entry name" value="RRM3_SHARP"/>
    <property type="match status" value="1"/>
</dbReference>
<feature type="compositionally biased region" description="Basic and acidic residues" evidence="17">
    <location>
        <begin position="3579"/>
        <end position="3594"/>
    </location>
</feature>
<feature type="compositionally biased region" description="Low complexity" evidence="17">
    <location>
        <begin position="1134"/>
        <end position="1145"/>
    </location>
</feature>
<accession>A0A6P7FAV0</accession>
<feature type="compositionally biased region" description="Basic and acidic residues" evidence="17">
    <location>
        <begin position="426"/>
        <end position="436"/>
    </location>
</feature>
<feature type="compositionally biased region" description="Basic and acidic residues" evidence="17">
    <location>
        <begin position="2208"/>
        <end position="2219"/>
    </location>
</feature>
<comment type="similarity">
    <text evidence="2">Belongs to the RRM Spen family.</text>
</comment>
<protein>
    <recommendedName>
        <fullName evidence="13">Msx2-interacting protein</fullName>
    </recommendedName>
    <alternativeName>
        <fullName evidence="14">SMART/HDAC1-associated repressor protein</fullName>
    </alternativeName>
    <alternativeName>
        <fullName evidence="15">SPEN homolog</fullName>
    </alternativeName>
</protein>
<feature type="compositionally biased region" description="Basic and acidic residues" evidence="17">
    <location>
        <begin position="3520"/>
        <end position="3531"/>
    </location>
</feature>
<evidence type="ECO:0000256" key="7">
    <source>
        <dbReference type="ARBA" id="ARBA00023015"/>
    </source>
</evidence>
<feature type="region of interest" description="Disordered" evidence="17">
    <location>
        <begin position="137"/>
        <end position="244"/>
    </location>
</feature>
<feature type="compositionally biased region" description="Gly residues" evidence="17">
    <location>
        <begin position="143"/>
        <end position="156"/>
    </location>
</feature>
<feature type="domain" description="RRM" evidence="18">
    <location>
        <begin position="513"/>
        <end position="591"/>
    </location>
</feature>
<dbReference type="PANTHER" id="PTHR23189">
    <property type="entry name" value="RNA RECOGNITION MOTIF-CONTAINING"/>
    <property type="match status" value="1"/>
</dbReference>
<feature type="compositionally biased region" description="Basic residues" evidence="17">
    <location>
        <begin position="2259"/>
        <end position="2271"/>
    </location>
</feature>
<sequence length="4580" mass="508054">MVRETRHLWVGNLPENIREERIREHFKRYGRVQSVKLLPRCTEEKTGGEITMACTVAFMDIKSASKAHNSELKIDDRTLNTEYYEPAAIPSSASPQTNAPSPYSTSPGSTRFPNGHGSTDDHGTSAFSDRCFYDRSSSSRLTGGSGSVSSGGGSGSGDAASEFGGAGRNGGNRASANAVPSAATPASGSYHGDVVTTTGGRTSSSSTPTAAASGAGGVTVTGTGRSRERTGSSYRNGPYGSASSRIVFLSGSTDDHGTSAFSDRCFYDRSSSSRLTGGSGSVSSGGGSGSGDAASEFGGAGRNGGNRASANAVPSAATPASGSYHGDVVTTTGGRTSSSSTPTAAASGAGGVTVTGTGRSRERTGSSYRNGPYGSASASAAAASLESSRHSSRPTVNNSWGYDSSRYNSTGNKETDTGYSNTPSENNERRTLEQSSKKKTKSRSGSRSPSPSGSASSRSPSRSRSRSSSSSSSSSISRDTSSTSSPKSKRIASSNASNSNHQPVVHSDDRRPLAICVKNLPVRSSDTSLKDGLFHEYKKHGKVTWVKVVGKDAERHAIVCFKKPEDVEKALEVSYDKLFFGCKIEVAPYQGYDVEDNDLRPYEAEIDEYHPKATRTLFIGNLEKDVTASDLRKHFDQFGEIIEIDIKKQGAVSSYAFCQYSDIVSVVKAIRKMDGEHLGNNRIKLGFGKSMPYNCVWIDGVNENVNEKYLKMQFEPFGVISKIHIDRDKGQALVFYDQVMSAQTAVTKMRGFTLKNTKIQVDFASRECQESFFERLEKQGTILDRSIFEERRETSARVFDPATTRFSSRYDTPTRPRTSSYSSRSNASASQVTSSLQSPGTPGSVTPRGTSSRSRRFADYYDQTLEYADRHFRSYDEYSQSSTASHEDLYDHEYGFIHDNADPIQTIDNVVSFAPPDMRNLQKERVHLLEQLEECPSSGDELISPKKRIKLDLLDSVITSDVIIEANRDHRKVMEVRRLSDVNLKHHSRRPSIDSGKHVRHDVVYVPHSVCKRRKTAGSDSGSRVHHYDHSGSESVGGSRPGTPLCDERPENFPPTEPRRVPREREGPLTLPLPRFAAQIMNRGSVSVAGIKGQKDNILSSPPPAVTSPRISNPRPPSPVHVPPPASPPPRPPSLSSNSSDSDITPPSPSLEERIKSLDEKYEKWSGSRALSAAGGDALALIDANLEKFRQRHKILDLDLKEVQPSEIVKSVMAKRSVFDEDLKRLENVGEKYEPKDFSFFPRTPLITQTSVPASPLLAPPALKLNTATALPKTPTLLSPRSSGTGIQAAKGLQYPFPTHPPNLMSPVVSSLPQTSSATTTISVAPPTAAATSTTTVTTAVTTTTTATTTSSSMPSPARGASHGENRLKPCPSAPSDTRTISKITVNKSNVVSSVPPVKTSEKTSVNIPGEVKTKGDKTGEKISCRRDSNSNSPRADVKTRRNSDASARKSDDSDAEAHKERAQIERMEKIKAENKKLEKEKSEKERIERERHEHEKQEKIRLEKERIEKERLERESELEKQRLEKERLEKERLEKEQQEKERAEKEKLRLEREEKAQREKERLEKERQEQERLERLRLERERKEKEDTERRLQEEKLERERQEQERIEKEKRDKDEADRKLKEEKERREEEERIEREKRERERVRHKEDNQEKRKDEHNKHRETHSDNKHRENHLDKHIEHKEKEEKIVNQISTNQHSFEKKIHLDRESERRKESIKENRDNNIHEKHKHLVDNRIRELVETRHMSIDLDKTKLHDKDPSKRKERNNSLPASIGSKRRFSSHETIEAEETKKVKLSHERRDSKDSTRSEERIKSKHKNNINKSHEKHSSKDSEEKRKEREERHKKHKLEKQKSKSKSREKEAHETTTNIPLTDKEFLNRLELKSTEESEKFKKDKESKEKRITQEEHEKIKKLEKIHSLEKSSRSKSDAEGSKSSEEKKKRDRIRKLTNSSDSDSDEPKKHSIFDIVDDEPAYISMYDKVKARSCKNMAKLEEEKRQEKLKAKFTQLKQSRAKREEKKRSTSWDEDSDSDKEHSEIKMKRCPKMLIDSSDDESQERKPMKKKEIYSDSDSSAIFKHLKQDIMDTSDDESRNKSLILKTLKSRITSDTSEDENNKKKLQHIKAELFTDSTSTEIQSSYNIPEDKPQLFDDKEDLSKLIKTERRNSKYQESPTEMNSSLFSDVSQSDVKSEKFNNKNSFVDITTDEEAHEAARKERTERREKKHKKKQRKQKHSLSSEDTSKLDIISDSLQSETIEKPKHEKKKDHSKKEKRRDKNREGREKSKKSKKNKLEGKCDSKREGKMENIFGSLSEDSENGNKETQQQPKIKTLTEEEINTQQQNYNSESEKEPEIKIKEKSERERDKEEHKRKKEKKRREKERRLQEAAAAAATLAAAAAASSLATAGQESNENSMDYIDMGKQLEANMMLDESLDASESVSKSADALDATEDAFTFNEVIGIKKDKEERREGKEKKKKRKKSKDEKNKHHNHHHHDKNKVKHAEIKTETSPSPVLTSSPVIEKLTIKEEVVTPPPPPSASLPNILEEQPSEKPLTPDLPVIPLNTIIIKSAPQEIIRDKLIPGFGTQIDEKIHESAVKSISEFEPIVKKEEIVVKEEEEKPTPVPDEKPRVVISQEETEDAVAALLGESFGSVKQEEFYTENTILEEPSNTLVEENNVQDDEEMRQAVQSLSAADLDVKPDTPQSEHDLQIDTDTEEQEDVPLRFDTAPKTPEMSDFPPLPKTPDLPPIFANHMDDKSVTPIPVLKTTPNIGSPPSLTPIRPQTAVEAKKTLNVEKRDLPVLPEQQQRTVISKSWPADSKLDVPTSKPAPSVIKIEQKAVIAVSSPSVQNTPVTGATSRNYTSPPVLKIAESPFPPLKPLSKQDHLSLSPLGEVANKLQAVPVVQTLTKSPTPPQLHNLPARSPMQINKAPTSLVESGLSPRLPPGLIHNRMPITSVMVSKAMQPTTVILQQSKLAHTLEPPKLVSTSEVRSQERARMVYQSSTLQSPQFGNFGPNPPRMVIPGNIRHLQPQGLLVPTRQINPHNFNYMSNPPHPTFNIPTSSHNQDNSTARETNQPLPPVVPASIAQPAVVPSHPPLQPITIPKDTFTIPTPTLPSPKSSTNCPSPNPFSPSALSPRLKNSPSPKPTPPAAPSPKPTSSSPSPVTSSITAVTMPPEVSCPSFVIQPTPKLVELPRVPTPKVAEPLVTSTPSPVIVSTASAVDSFKTTSVLSTPEIKHEPAELNKEEKPVKLAIEAVTEELNMTLEKSSPNIKEEIVSSATEKSPELLVKLEHKEEPKIENLEEKILVDSDKDICNKVEKMDEEKTETESIVSDISKERSASADILAKDDPLDSKEDSDYWSAKEVNIDSVIKTLCSADEMSDHSSENGKSEWFDDPKPEKEETNETDNIPTESKEAVPQSPEKKEEPSPVAEETKGGDTSDILDESTETEPEVTEQPREAPMLRSSSRRGGRGRGRTIKPQKVERPSSTLERAGGIQTRRGKLKELSQSTPVSTKRGRGGKPRSERKPSKTESDSSPADVYEFRDEPDDSNKEQRPRLILTIKSPAILNSNNAQTTAIVKEVTKDGAKEIGKEQPKEISPPPIKPLENKEEFLSPSTNTRKSRRLQERDTSKTTVDDTIEDVVKNTVQTRATSNQRRSGRQATPKQGPSQPDTPRKSPRGRRGRRGSEAAENSSSEETSKEEIKLVLSPPLKPTEKTKEPEKSKEPELTVEMEKLVEKPKPIETPKEKQIEGLKATVLRRIKSAFNPTNPNEPTSLIDPVTGELIPMRESEEGKYIPLPGTSNMPQPLNKKPEAALVKQQVESPKPVAEVPKTQASVIAQPQQLKIVQQKPHSLKAHVLASQAAQAVVHQAPPPIVQPKPAVEITSTTPSVVVTSKPVPQEIVVTRSVVNAVSTPPALAPVKPVIITKSITPIVATKAVVPSPVVTKTVTPINQHLTVNTNLNVGVSSTAHISPRPAVPLNVTSKPPLKALVKPPVLSPVLMQQKQQIQQMLQVNKQAQVSKAHLPSTMVSQTQMVMAHMKHQPLIKQQVMMSKGPIGNKSLHQHQIISGAIPSPPLIKSQSPLNNAGRIIQGPGGPKGMMDPPKIEVSMGNVILGQRSKLSPQGPQQRIVGQTGLPLPGYEPNLHGERSLLTRSRSPPPAHQNSPSPKGEAIAHFPPGPLRPPPDLNPAHYMHPQHVMQYQQYLRQHQQQLQHLSRSGVMEKDGQEGEEAPVTSPPLELRRPGSVGHVITGRGTSVPHSLHSPHDRTTDSPQVGQVYNVHSSARIPYAHPNRYYDQAEPPPAHRPLTSHGSLAALGSDRGLAHMAPIGTPDRPLSSHSALQAHMGGLGPDRGMTHIERPLSGHGMMGAGLGAAGNLMGAVARHIGADAPASQRGLQAATPPHASQVPPQAESLLMLLKQYPCMWQGLLALKNDQAAVQMYFVSGNDDVAKCSLPKNTDGSTPPLRIFQRMRLEPPQVEGVARKMQMENEHCMLLALPCGHDHMDVLKQSTNLTSGFITYLQLKQAAGIVNVAAPGTTQPPAYVVHIFPSCDFVNENLRRIAPSLLERVADIAHLLIVITTV</sequence>
<feature type="domain" description="RRM" evidence="18">
    <location>
        <begin position="6"/>
        <end position="86"/>
    </location>
</feature>
<feature type="compositionally biased region" description="Pro residues" evidence="17">
    <location>
        <begin position="3141"/>
        <end position="3153"/>
    </location>
</feature>
<feature type="compositionally biased region" description="Pro residues" evidence="17">
    <location>
        <begin position="4175"/>
        <end position="4185"/>
    </location>
</feature>
<feature type="compositionally biased region" description="Acidic residues" evidence="17">
    <location>
        <begin position="3439"/>
        <end position="3451"/>
    </location>
</feature>
<keyword evidence="6" id="KW-0914">Notch signaling pathway</keyword>
<name>A0A6P7FAV0_DIAVI</name>
<feature type="compositionally biased region" description="Basic and acidic residues" evidence="17">
    <location>
        <begin position="1873"/>
        <end position="1940"/>
    </location>
</feature>
<feature type="compositionally biased region" description="Basic and acidic residues" evidence="17">
    <location>
        <begin position="1823"/>
        <end position="1842"/>
    </location>
</feature>
<dbReference type="PROSITE" id="PS50917">
    <property type="entry name" value="SPOC"/>
    <property type="match status" value="1"/>
</dbReference>
<evidence type="ECO:0000256" key="9">
    <source>
        <dbReference type="ARBA" id="ARBA00023125"/>
    </source>
</evidence>
<proteinExistence type="inferred from homology"/>
<feature type="region of interest" description="Disordered" evidence="17">
    <location>
        <begin position="1094"/>
        <end position="1151"/>
    </location>
</feature>
<keyword evidence="7" id="KW-0805">Transcription regulation</keyword>
<feature type="domain" description="RRM" evidence="18">
    <location>
        <begin position="615"/>
        <end position="690"/>
    </location>
</feature>
<feature type="region of interest" description="Disordered" evidence="17">
    <location>
        <begin position="87"/>
        <end position="123"/>
    </location>
</feature>
<feature type="compositionally biased region" description="Low complexity" evidence="17">
    <location>
        <begin position="2383"/>
        <end position="2401"/>
    </location>
</feature>
<feature type="compositionally biased region" description="Low complexity" evidence="17">
    <location>
        <begin position="375"/>
        <end position="386"/>
    </location>
</feature>
<feature type="domain" description="SPOC" evidence="19">
    <location>
        <begin position="4412"/>
        <end position="4580"/>
    </location>
</feature>
<feature type="compositionally biased region" description="Basic and acidic residues" evidence="17">
    <location>
        <begin position="2458"/>
        <end position="2471"/>
    </location>
</feature>
<comment type="subcellular location">
    <subcellularLocation>
        <location evidence="1">Nucleus</location>
    </subcellularLocation>
</comment>
<dbReference type="CDD" id="cd12349">
    <property type="entry name" value="RRM2_SHARP"/>
    <property type="match status" value="1"/>
</dbReference>
<feature type="compositionally biased region" description="Basic and acidic residues" evidence="17">
    <location>
        <begin position="2344"/>
        <end position="2365"/>
    </location>
</feature>
<keyword evidence="8" id="KW-0175">Coiled coil</keyword>
<evidence type="ECO:0000256" key="8">
    <source>
        <dbReference type="ARBA" id="ARBA00023054"/>
    </source>
</evidence>
<dbReference type="GO" id="GO:0005634">
    <property type="term" value="C:nucleus"/>
    <property type="evidence" value="ECO:0007669"/>
    <property type="project" value="UniProtKB-SubCell"/>
</dbReference>
<dbReference type="GO" id="GO:0003723">
    <property type="term" value="F:RNA binding"/>
    <property type="evidence" value="ECO:0007669"/>
    <property type="project" value="UniProtKB-UniRule"/>
</dbReference>
<feature type="region of interest" description="Disordered" evidence="17">
    <location>
        <begin position="4214"/>
        <end position="4241"/>
    </location>
</feature>
<dbReference type="GO" id="GO:0007219">
    <property type="term" value="P:Notch signaling pathway"/>
    <property type="evidence" value="ECO:0007669"/>
    <property type="project" value="UniProtKB-KW"/>
</dbReference>
<dbReference type="InterPro" id="IPR034174">
    <property type="entry name" value="SHARP_RRM3"/>
</dbReference>
<feature type="compositionally biased region" description="Basic and acidic residues" evidence="17">
    <location>
        <begin position="2288"/>
        <end position="2302"/>
    </location>
</feature>
<feature type="compositionally biased region" description="Polar residues" evidence="17">
    <location>
        <begin position="4150"/>
        <end position="4165"/>
    </location>
</feature>
<dbReference type="InterPro" id="IPR016194">
    <property type="entry name" value="SPOC-like_C_dom_sf"/>
</dbReference>
<dbReference type="FunFam" id="3.30.70.330:FF:000088">
    <property type="entry name" value="msx2-interacting protein-like isoform X1"/>
    <property type="match status" value="1"/>
</dbReference>
<evidence type="ECO:0000259" key="18">
    <source>
        <dbReference type="PROSITE" id="PS50102"/>
    </source>
</evidence>
<feature type="compositionally biased region" description="Basic residues" evidence="17">
    <location>
        <begin position="2220"/>
        <end position="2232"/>
    </location>
</feature>
<dbReference type="InterPro" id="IPR012677">
    <property type="entry name" value="Nucleotide-bd_a/b_plait_sf"/>
</dbReference>
<evidence type="ECO:0000256" key="10">
    <source>
        <dbReference type="ARBA" id="ARBA00023159"/>
    </source>
</evidence>
<keyword evidence="5 16" id="KW-0694">RNA-binding</keyword>
<keyword evidence="3" id="KW-0488">Methylation</keyword>
<dbReference type="Pfam" id="PF00076">
    <property type="entry name" value="RRM_1"/>
    <property type="match status" value="3"/>
</dbReference>
<evidence type="ECO:0000256" key="12">
    <source>
        <dbReference type="ARBA" id="ARBA00023242"/>
    </source>
</evidence>
<dbReference type="OrthoDB" id="6407164at2759"/>
<feature type="compositionally biased region" description="Basic residues" evidence="17">
    <location>
        <begin position="3464"/>
        <end position="3477"/>
    </location>
</feature>
<keyword evidence="11" id="KW-0804">Transcription</keyword>
<feature type="region of interest" description="Disordered" evidence="17">
    <location>
        <begin position="1392"/>
        <end position="1507"/>
    </location>
</feature>
<evidence type="ECO:0000256" key="1">
    <source>
        <dbReference type="ARBA" id="ARBA00004123"/>
    </source>
</evidence>
<gene>
    <name evidence="20" type="primary">LOC114326422</name>
</gene>
<feature type="compositionally biased region" description="Basic and acidic residues" evidence="17">
    <location>
        <begin position="1851"/>
        <end position="1865"/>
    </location>
</feature>
<dbReference type="FunCoup" id="A0A6P7FAV0">
    <property type="interactions" value="458"/>
</dbReference>
<dbReference type="Gene3D" id="2.40.290.10">
    <property type="match status" value="1"/>
</dbReference>
<feature type="region of interest" description="Disordered" evidence="17">
    <location>
        <begin position="269"/>
        <end position="510"/>
    </location>
</feature>
<evidence type="ECO:0000256" key="15">
    <source>
        <dbReference type="ARBA" id="ARBA00078128"/>
    </source>
</evidence>
<evidence type="ECO:0000256" key="6">
    <source>
        <dbReference type="ARBA" id="ARBA00022976"/>
    </source>
</evidence>
<feature type="compositionally biased region" description="Basic and acidic residues" evidence="17">
    <location>
        <begin position="2141"/>
        <end position="2166"/>
    </location>
</feature>
<dbReference type="RefSeq" id="XP_028130590.1">
    <property type="nucleotide sequence ID" value="XM_028274789.1"/>
</dbReference>
<dbReference type="CDD" id="cd21543">
    <property type="entry name" value="SPOC_SHARP"/>
    <property type="match status" value="1"/>
</dbReference>
<feature type="compositionally biased region" description="Acidic residues" evidence="17">
    <location>
        <begin position="2708"/>
        <end position="2717"/>
    </location>
</feature>
<feature type="compositionally biased region" description="Basic and acidic residues" evidence="17">
    <location>
        <begin position="1046"/>
        <end position="1067"/>
    </location>
</feature>
<keyword evidence="12" id="KW-0539">Nucleus</keyword>
<evidence type="ECO:0000256" key="2">
    <source>
        <dbReference type="ARBA" id="ARBA00005387"/>
    </source>
</evidence>
<feature type="compositionally biased region" description="Low complexity" evidence="17">
    <location>
        <begin position="3154"/>
        <end position="3166"/>
    </location>
</feature>
<keyword evidence="4" id="KW-0597">Phosphoprotein</keyword>
<feature type="compositionally biased region" description="Polar residues" evidence="17">
    <location>
        <begin position="3565"/>
        <end position="3575"/>
    </location>
</feature>
<feature type="region of interest" description="Disordered" evidence="17">
    <location>
        <begin position="804"/>
        <end position="855"/>
    </location>
</feature>
<feature type="compositionally biased region" description="Polar residues" evidence="17">
    <location>
        <begin position="2128"/>
        <end position="2139"/>
    </location>
</feature>
<feature type="compositionally biased region" description="Polar residues" evidence="17">
    <location>
        <begin position="91"/>
        <end position="112"/>
    </location>
</feature>
<feature type="compositionally biased region" description="Basic and acidic residues" evidence="17">
    <location>
        <begin position="1781"/>
        <end position="1813"/>
    </location>
</feature>
<evidence type="ECO:0000256" key="14">
    <source>
        <dbReference type="ARBA" id="ARBA00075118"/>
    </source>
</evidence>
<feature type="compositionally biased region" description="Low complexity" evidence="17">
    <location>
        <begin position="1345"/>
        <end position="1358"/>
    </location>
</feature>
<dbReference type="InterPro" id="IPR034173">
    <property type="entry name" value="SHARP_RRM2"/>
</dbReference>
<feature type="region of interest" description="Disordered" evidence="17">
    <location>
        <begin position="1011"/>
        <end position="1068"/>
    </location>
</feature>
<evidence type="ECO:0000259" key="19">
    <source>
        <dbReference type="PROSITE" id="PS50917"/>
    </source>
</evidence>
<feature type="compositionally biased region" description="Basic and acidic residues" evidence="17">
    <location>
        <begin position="2611"/>
        <end position="2627"/>
    </location>
</feature>
<feature type="compositionally biased region" description="Basic and acidic residues" evidence="17">
    <location>
        <begin position="3419"/>
        <end position="3436"/>
    </location>
</feature>
<feature type="compositionally biased region" description="Polar residues" evidence="17">
    <location>
        <begin position="4117"/>
        <end position="4129"/>
    </location>
</feature>
<feature type="compositionally biased region" description="Basic and acidic residues" evidence="17">
    <location>
        <begin position="2055"/>
        <end position="2066"/>
    </location>
</feature>
<feature type="compositionally biased region" description="Basic and acidic residues" evidence="17">
    <location>
        <begin position="3332"/>
        <end position="3355"/>
    </location>
</feature>
<feature type="domain" description="RRM" evidence="18">
    <location>
        <begin position="694"/>
        <end position="766"/>
    </location>
</feature>
<feature type="compositionally biased region" description="Low complexity" evidence="17">
    <location>
        <begin position="2506"/>
        <end position="2517"/>
    </location>
</feature>
<dbReference type="InterPro" id="IPR035979">
    <property type="entry name" value="RBD_domain_sf"/>
</dbReference>
<feature type="compositionally biased region" description="Polar residues" evidence="17">
    <location>
        <begin position="393"/>
        <end position="425"/>
    </location>
</feature>
<feature type="compositionally biased region" description="Basic residues" evidence="17">
    <location>
        <begin position="2366"/>
        <end position="2377"/>
    </location>
</feature>
<dbReference type="GO" id="GO:0003714">
    <property type="term" value="F:transcription corepressor activity"/>
    <property type="evidence" value="ECO:0007669"/>
    <property type="project" value="UniProtKB-ARBA"/>
</dbReference>
<feature type="compositionally biased region" description="Basic and acidic residues" evidence="17">
    <location>
        <begin position="1993"/>
        <end position="2002"/>
    </location>
</feature>
<feature type="compositionally biased region" description="Basic and acidic residues" evidence="17">
    <location>
        <begin position="3539"/>
        <end position="3554"/>
    </location>
</feature>
<feature type="compositionally biased region" description="Pro residues" evidence="17">
    <location>
        <begin position="1114"/>
        <end position="1133"/>
    </location>
</feature>
<dbReference type="FunFam" id="3.30.70.330:FF:000143">
    <property type="entry name" value="msx2-interacting protein-like isoform X1"/>
    <property type="match status" value="1"/>
</dbReference>
<feature type="region of interest" description="Disordered" evidence="17">
    <location>
        <begin position="2430"/>
        <end position="2555"/>
    </location>
</feature>
<dbReference type="InParanoid" id="A0A6P7FAV0"/>
<feature type="compositionally biased region" description="Basic and acidic residues" evidence="17">
    <location>
        <begin position="3378"/>
        <end position="3401"/>
    </location>
</feature>
<feature type="compositionally biased region" description="Basic and acidic residues" evidence="17">
    <location>
        <begin position="3711"/>
        <end position="3749"/>
    </location>
</feature>
<feature type="compositionally biased region" description="Basic and acidic residues" evidence="17">
    <location>
        <begin position="3622"/>
        <end position="3633"/>
    </location>
</feature>
<dbReference type="InterPro" id="IPR000504">
    <property type="entry name" value="RRM_dom"/>
</dbReference>
<feature type="compositionally biased region" description="Basic and acidic residues" evidence="17">
    <location>
        <begin position="2013"/>
        <end position="2023"/>
    </location>
</feature>
<feature type="compositionally biased region" description="Low complexity" evidence="17">
    <location>
        <begin position="328"/>
        <end position="347"/>
    </location>
</feature>
<dbReference type="GO" id="GO:0003677">
    <property type="term" value="F:DNA binding"/>
    <property type="evidence" value="ECO:0007669"/>
    <property type="project" value="UniProtKB-KW"/>
</dbReference>
<feature type="compositionally biased region" description="Low complexity" evidence="17">
    <location>
        <begin position="445"/>
        <end position="494"/>
    </location>
</feature>
<evidence type="ECO:0000256" key="13">
    <source>
        <dbReference type="ARBA" id="ARBA00069486"/>
    </source>
</evidence>
<evidence type="ECO:0000256" key="4">
    <source>
        <dbReference type="ARBA" id="ARBA00022553"/>
    </source>
</evidence>
<organism evidence="20">
    <name type="scientific">Diabrotica virgifera virgifera</name>
    <name type="common">western corn rootworm</name>
    <dbReference type="NCBI Taxonomy" id="50390"/>
    <lineage>
        <taxon>Eukaryota</taxon>
        <taxon>Metazoa</taxon>
        <taxon>Ecdysozoa</taxon>
        <taxon>Arthropoda</taxon>
        <taxon>Hexapoda</taxon>
        <taxon>Insecta</taxon>
        <taxon>Pterygota</taxon>
        <taxon>Neoptera</taxon>
        <taxon>Endopterygota</taxon>
        <taxon>Coleoptera</taxon>
        <taxon>Polyphaga</taxon>
        <taxon>Cucujiformia</taxon>
        <taxon>Chrysomeloidea</taxon>
        <taxon>Chrysomelidae</taxon>
        <taxon>Galerucinae</taxon>
        <taxon>Diabroticina</taxon>
        <taxon>Diabroticites</taxon>
        <taxon>Diabrotica</taxon>
    </lineage>
</organism>
<feature type="region of interest" description="Disordered" evidence="17">
    <location>
        <begin position="3316"/>
        <end position="3361"/>
    </location>
</feature>
<dbReference type="InterPro" id="IPR012921">
    <property type="entry name" value="SPOC_C"/>
</dbReference>
<dbReference type="InterPro" id="IPR010912">
    <property type="entry name" value="SPOC_met"/>
</dbReference>
<dbReference type="PROSITE" id="PS50102">
    <property type="entry name" value="RRM"/>
    <property type="match status" value="4"/>
</dbReference>
<feature type="compositionally biased region" description="Polar residues" evidence="17">
    <location>
        <begin position="2663"/>
        <end position="2673"/>
    </location>
</feature>
<dbReference type="Gene3D" id="3.30.70.330">
    <property type="match status" value="4"/>
</dbReference>
<feature type="region of interest" description="Disordered" evidence="17">
    <location>
        <begin position="3376"/>
        <end position="3749"/>
    </location>
</feature>
<feature type="compositionally biased region" description="Pro residues" evidence="17">
    <location>
        <begin position="2735"/>
        <end position="2744"/>
    </location>
</feature>